<accession>A0A5C6KES2</accession>
<dbReference type="AlphaFoldDB" id="A0A5C6KES2"/>
<comment type="caution">
    <text evidence="1">The sequence shown here is derived from an EMBL/GenBank/DDBJ whole genome shotgun (WGS) entry which is preliminary data.</text>
</comment>
<proteinExistence type="predicted"/>
<gene>
    <name evidence="1" type="ORF">FSA05_12190</name>
</gene>
<dbReference type="GO" id="GO:0016740">
    <property type="term" value="F:transferase activity"/>
    <property type="evidence" value="ECO:0007669"/>
    <property type="project" value="UniProtKB-KW"/>
</dbReference>
<name>A0A5C6KES2_PARDI</name>
<organism evidence="1 2">
    <name type="scientific">Parabacteroides distasonis</name>
    <dbReference type="NCBI Taxonomy" id="823"/>
    <lineage>
        <taxon>Bacteria</taxon>
        <taxon>Pseudomonadati</taxon>
        <taxon>Bacteroidota</taxon>
        <taxon>Bacteroidia</taxon>
        <taxon>Bacteroidales</taxon>
        <taxon>Tannerellaceae</taxon>
        <taxon>Parabacteroides</taxon>
    </lineage>
</organism>
<feature type="non-terminal residue" evidence="1">
    <location>
        <position position="65"/>
    </location>
</feature>
<protein>
    <submittedName>
        <fullName evidence="1">GNAT family N-acetyltransferase</fullName>
    </submittedName>
</protein>
<dbReference type="EMBL" id="VOHW01000007">
    <property type="protein sequence ID" value="TWV60934.1"/>
    <property type="molecule type" value="Genomic_DNA"/>
</dbReference>
<evidence type="ECO:0000313" key="1">
    <source>
        <dbReference type="EMBL" id="TWV60934.1"/>
    </source>
</evidence>
<reference evidence="1 2" key="1">
    <citation type="submission" date="2019-07" db="EMBL/GenBank/DDBJ databases">
        <title>Genome sequencing of Parabacteroides distasonis iSURF_7.</title>
        <authorList>
            <person name="Degefu H.N."/>
            <person name="Ruoff K.L."/>
            <person name="Price C.E."/>
            <person name="Valls R.A."/>
            <person name="O'Toole G.A."/>
        </authorList>
    </citation>
    <scope>NUCLEOTIDE SEQUENCE [LARGE SCALE GENOMIC DNA]</scope>
    <source>
        <strain evidence="1 2">CFPLTA003_1B</strain>
    </source>
</reference>
<evidence type="ECO:0000313" key="2">
    <source>
        <dbReference type="Proteomes" id="UP000315827"/>
    </source>
</evidence>
<sequence>MEVLVKKTFELSDEEIVAIYALFEEVFGQKRDVATFRENYSNTPLGYSYHSILLNEEGDTVGFHS</sequence>
<keyword evidence="1" id="KW-0808">Transferase</keyword>
<dbReference type="Proteomes" id="UP000315827">
    <property type="component" value="Unassembled WGS sequence"/>
</dbReference>